<organism evidence="3 4">
    <name type="scientific">Aureliella helgolandensis</name>
    <dbReference type="NCBI Taxonomy" id="2527968"/>
    <lineage>
        <taxon>Bacteria</taxon>
        <taxon>Pseudomonadati</taxon>
        <taxon>Planctomycetota</taxon>
        <taxon>Planctomycetia</taxon>
        <taxon>Pirellulales</taxon>
        <taxon>Pirellulaceae</taxon>
        <taxon>Aureliella</taxon>
    </lineage>
</organism>
<gene>
    <name evidence="3" type="ORF">Q31a_53050</name>
</gene>
<dbReference type="InterPro" id="IPR046454">
    <property type="entry name" value="GpA_endonuclease"/>
</dbReference>
<evidence type="ECO:0000313" key="4">
    <source>
        <dbReference type="Proteomes" id="UP000318017"/>
    </source>
</evidence>
<name>A0A518GE99_9BACT</name>
<evidence type="ECO:0000259" key="2">
    <source>
        <dbReference type="Pfam" id="PF20454"/>
    </source>
</evidence>
<protein>
    <submittedName>
        <fullName evidence="3">Phage terminase large subunit (GpA)</fullName>
    </submittedName>
</protein>
<dbReference type="EMBL" id="CP036298">
    <property type="protein sequence ID" value="QDV26925.1"/>
    <property type="molecule type" value="Genomic_DNA"/>
</dbReference>
<keyword evidence="4" id="KW-1185">Reference proteome</keyword>
<feature type="region of interest" description="Disordered" evidence="1">
    <location>
        <begin position="93"/>
        <end position="122"/>
    </location>
</feature>
<sequence>MAKKKAAVKTLPAKAAKKAPAKVASRSRTSTPKKRPSPKEQVKTTAATKKAARKKAAASESKKTKRAGAKRVFSGATTDDAWIQTADAYARHKKRAGERQKQLSEDGRDIAGEMPQVTDPKARARVSKSLRKFCDEVLPERFHLGWSEDHLTAIKKMERAILTGDNFAIAMPRGTGKTTLVIAAVLWAIVSGHKRYIALIGADRDAATKLLDGIKVELETNDRLLDLFPEAAYPIRRLEGIANRCRGQLYQGNRTYIRWTSKHIQFANVPLRGEVPEGGRTASMAVVETAGIRGKIRGMQQALPTGEIVRPDCFVVDDPQTDTSAKSRTQVNSRLNVITGTCPGLAGPGESISGFCTCTVIEPDDVADQLLNPEKFPDFHGERFQLVYEWPTETELWEEYGNVYRESMATELGMAPCNTFVKKHWKRLHAGSRVAWEVRKRKDEVSPLQHAYNLLLRLGDMFWQEYQNKPKGADDAEDLLSVDEIQAKVNGYPRLILPPVANLVTGFIDVQGECLFYSVIATARSSFDAWLLDYGTWPRQTAKYYSKRKLGKRLSQIYKGRGQEGRIRQGIMDLTADLATTDYTMPDGRTSMRIKRLGIDAAWGKSSPIVYACAIESPHRSIMLPTFGRGLDAMKMPMEFWTAKPGETLGVGYAIRPRPGGGLYALLDSNYWKSFVHARLAVPMGDAGCLSLFQPEMITTHRLIAEHYRSETRSETSNGSRVVHIWTLPDNKPDNDLFDATAGAMAMAGIEGAKLADLTVRRAASSSKRPRRRTTIKA</sequence>
<dbReference type="SUPFAM" id="SSF52540">
    <property type="entry name" value="P-loop containing nucleoside triphosphate hydrolases"/>
    <property type="match status" value="1"/>
</dbReference>
<dbReference type="RefSeq" id="WP_145083528.1">
    <property type="nucleotide sequence ID" value="NZ_CP036298.1"/>
</dbReference>
<dbReference type="AlphaFoldDB" id="A0A518GE99"/>
<feature type="domain" description="Terminase large subunit GpA endonuclease" evidence="2">
    <location>
        <begin position="478"/>
        <end position="753"/>
    </location>
</feature>
<dbReference type="InterPro" id="IPR027417">
    <property type="entry name" value="P-loop_NTPase"/>
</dbReference>
<dbReference type="KEGG" id="ahel:Q31a_53050"/>
<accession>A0A518GE99</accession>
<feature type="compositionally biased region" description="Basic and acidic residues" evidence="1">
    <location>
        <begin position="97"/>
        <end position="111"/>
    </location>
</feature>
<proteinExistence type="predicted"/>
<feature type="region of interest" description="Disordered" evidence="1">
    <location>
        <begin position="1"/>
        <end position="71"/>
    </location>
</feature>
<dbReference type="OrthoDB" id="234808at2"/>
<reference evidence="3 4" key="1">
    <citation type="submission" date="2019-02" db="EMBL/GenBank/DDBJ databases">
        <title>Deep-cultivation of Planctomycetes and their phenomic and genomic characterization uncovers novel biology.</title>
        <authorList>
            <person name="Wiegand S."/>
            <person name="Jogler M."/>
            <person name="Boedeker C."/>
            <person name="Pinto D."/>
            <person name="Vollmers J."/>
            <person name="Rivas-Marin E."/>
            <person name="Kohn T."/>
            <person name="Peeters S.H."/>
            <person name="Heuer A."/>
            <person name="Rast P."/>
            <person name="Oberbeckmann S."/>
            <person name="Bunk B."/>
            <person name="Jeske O."/>
            <person name="Meyerdierks A."/>
            <person name="Storesund J.E."/>
            <person name="Kallscheuer N."/>
            <person name="Luecker S."/>
            <person name="Lage O.M."/>
            <person name="Pohl T."/>
            <person name="Merkel B.J."/>
            <person name="Hornburger P."/>
            <person name="Mueller R.-W."/>
            <person name="Bruemmer F."/>
            <person name="Labrenz M."/>
            <person name="Spormann A.M."/>
            <person name="Op den Camp H."/>
            <person name="Overmann J."/>
            <person name="Amann R."/>
            <person name="Jetten M.S.M."/>
            <person name="Mascher T."/>
            <person name="Medema M.H."/>
            <person name="Devos D.P."/>
            <person name="Kaster A.-K."/>
            <person name="Ovreas L."/>
            <person name="Rohde M."/>
            <person name="Galperin M.Y."/>
            <person name="Jogler C."/>
        </authorList>
    </citation>
    <scope>NUCLEOTIDE SEQUENCE [LARGE SCALE GENOMIC DNA]</scope>
    <source>
        <strain evidence="3 4">Q31a</strain>
    </source>
</reference>
<dbReference type="Proteomes" id="UP000318017">
    <property type="component" value="Chromosome"/>
</dbReference>
<evidence type="ECO:0000313" key="3">
    <source>
        <dbReference type="EMBL" id="QDV26925.1"/>
    </source>
</evidence>
<dbReference type="GO" id="GO:0004519">
    <property type="term" value="F:endonuclease activity"/>
    <property type="evidence" value="ECO:0007669"/>
    <property type="project" value="InterPro"/>
</dbReference>
<dbReference type="Gene3D" id="3.40.50.300">
    <property type="entry name" value="P-loop containing nucleotide triphosphate hydrolases"/>
    <property type="match status" value="1"/>
</dbReference>
<evidence type="ECO:0000256" key="1">
    <source>
        <dbReference type="SAM" id="MobiDB-lite"/>
    </source>
</evidence>
<dbReference type="Pfam" id="PF20454">
    <property type="entry name" value="GpA_nuclease"/>
    <property type="match status" value="1"/>
</dbReference>